<dbReference type="GO" id="GO:0016740">
    <property type="term" value="F:transferase activity"/>
    <property type="evidence" value="ECO:0007669"/>
    <property type="project" value="UniProtKB-KW"/>
</dbReference>
<dbReference type="SUPFAM" id="SSF52833">
    <property type="entry name" value="Thioredoxin-like"/>
    <property type="match status" value="1"/>
</dbReference>
<sequence length="233" mass="25453">MLTLHVFAPALGTISPSPFSVKALLLMEMSGLPYTRATGDPRKAPKGKLPLLVDSGRTIADSQAIQHHLAMQHGFDPDAHLSPRQRAEALMLRVTLEEHLYWALVQSRWIESPEPIREAFFGRLPKPMGRAVFAMVRRKVARALNGQGMGRHTPGEILAIAEEALEAVVTMLGDGPHVFGPAPSGVDASLFGFLENVLVPPLDTPLKRAVQSRAPLVAYHRRLRDGLAARLTC</sequence>
<accession>A0A4V2SWM9</accession>
<dbReference type="PROSITE" id="PS50404">
    <property type="entry name" value="GST_NTER"/>
    <property type="match status" value="1"/>
</dbReference>
<evidence type="ECO:0000313" key="2">
    <source>
        <dbReference type="EMBL" id="TCP62926.1"/>
    </source>
</evidence>
<dbReference type="InterPro" id="IPR012336">
    <property type="entry name" value="Thioredoxin-like_fold"/>
</dbReference>
<dbReference type="EMBL" id="SLXU01000001">
    <property type="protein sequence ID" value="TCP62926.1"/>
    <property type="molecule type" value="Genomic_DNA"/>
</dbReference>
<dbReference type="InterPro" id="IPR036249">
    <property type="entry name" value="Thioredoxin-like_sf"/>
</dbReference>
<reference evidence="2 3" key="1">
    <citation type="submission" date="2019-03" db="EMBL/GenBank/DDBJ databases">
        <title>Genomic Encyclopedia of Type Strains, Phase IV (KMG-IV): sequencing the most valuable type-strain genomes for metagenomic binning, comparative biology and taxonomic classification.</title>
        <authorList>
            <person name="Goeker M."/>
        </authorList>
    </citation>
    <scope>NUCLEOTIDE SEQUENCE [LARGE SCALE GENOMIC DNA]</scope>
    <source>
        <strain evidence="2 3">DSM 24766</strain>
    </source>
</reference>
<feature type="domain" description="GST N-terminal" evidence="1">
    <location>
        <begin position="7"/>
        <end position="77"/>
    </location>
</feature>
<dbReference type="InterPro" id="IPR033468">
    <property type="entry name" value="Metaxin_GST"/>
</dbReference>
<dbReference type="InterPro" id="IPR026928">
    <property type="entry name" value="FAX/IsoI-like"/>
</dbReference>
<gene>
    <name evidence="2" type="ORF">EV663_101186</name>
</gene>
<dbReference type="AlphaFoldDB" id="A0A4V2SWM9"/>
<evidence type="ECO:0000313" key="3">
    <source>
        <dbReference type="Proteomes" id="UP000295050"/>
    </source>
</evidence>
<comment type="caution">
    <text evidence="2">The sequence shown here is derived from an EMBL/GenBank/DDBJ whole genome shotgun (WGS) entry which is preliminary data.</text>
</comment>
<dbReference type="InterPro" id="IPR036282">
    <property type="entry name" value="Glutathione-S-Trfase_C_sf"/>
</dbReference>
<dbReference type="Pfam" id="PF17172">
    <property type="entry name" value="GST_N_4"/>
    <property type="match status" value="1"/>
</dbReference>
<dbReference type="PANTHER" id="PTHR12289:SF41">
    <property type="entry name" value="FAILED AXON CONNECTIONS-RELATED"/>
    <property type="match status" value="1"/>
</dbReference>
<keyword evidence="2" id="KW-0808">Transferase</keyword>
<protein>
    <submittedName>
        <fullName evidence="2">Glutathione S-transferase</fullName>
    </submittedName>
</protein>
<name>A0A4V2SWM9_9RHOB</name>
<dbReference type="Proteomes" id="UP000295050">
    <property type="component" value="Unassembled WGS sequence"/>
</dbReference>
<dbReference type="InterPro" id="IPR040079">
    <property type="entry name" value="Glutathione_S-Trfase"/>
</dbReference>
<dbReference type="Gene3D" id="3.40.30.10">
    <property type="entry name" value="Glutaredoxin"/>
    <property type="match status" value="1"/>
</dbReference>
<dbReference type="SFLD" id="SFLDG01180">
    <property type="entry name" value="SUF1"/>
    <property type="match status" value="1"/>
</dbReference>
<dbReference type="PANTHER" id="PTHR12289">
    <property type="entry name" value="METAXIN RELATED"/>
    <property type="match status" value="1"/>
</dbReference>
<dbReference type="SUPFAM" id="SSF47616">
    <property type="entry name" value="GST C-terminal domain-like"/>
    <property type="match status" value="1"/>
</dbReference>
<dbReference type="InterPro" id="IPR004045">
    <property type="entry name" value="Glutathione_S-Trfase_N"/>
</dbReference>
<dbReference type="RefSeq" id="WP_132949888.1">
    <property type="nucleotide sequence ID" value="NZ_SLXU01000001.1"/>
</dbReference>
<organism evidence="2 3">
    <name type="scientific">Rhodovulum bhavnagarense</name>
    <dbReference type="NCBI Taxonomy" id="992286"/>
    <lineage>
        <taxon>Bacteria</taxon>
        <taxon>Pseudomonadati</taxon>
        <taxon>Pseudomonadota</taxon>
        <taxon>Alphaproteobacteria</taxon>
        <taxon>Rhodobacterales</taxon>
        <taxon>Paracoccaceae</taxon>
        <taxon>Rhodovulum</taxon>
    </lineage>
</organism>
<dbReference type="SFLD" id="SFLDG01200">
    <property type="entry name" value="SUF1.1"/>
    <property type="match status" value="1"/>
</dbReference>
<keyword evidence="3" id="KW-1185">Reference proteome</keyword>
<dbReference type="SFLD" id="SFLDS00019">
    <property type="entry name" value="Glutathione_Transferase_(cytos"/>
    <property type="match status" value="1"/>
</dbReference>
<evidence type="ECO:0000259" key="1">
    <source>
        <dbReference type="PROSITE" id="PS50404"/>
    </source>
</evidence>
<dbReference type="OrthoDB" id="7664269at2"/>
<dbReference type="CDD" id="cd03193">
    <property type="entry name" value="GST_C_Metaxin"/>
    <property type="match status" value="1"/>
</dbReference>
<proteinExistence type="predicted"/>
<dbReference type="Gene3D" id="1.20.1050.10">
    <property type="match status" value="1"/>
</dbReference>
<dbReference type="Pfam" id="PF17171">
    <property type="entry name" value="GST_C_6"/>
    <property type="match status" value="1"/>
</dbReference>
<dbReference type="InterPro" id="IPR050931">
    <property type="entry name" value="Mito_Protein_Transport_Metaxin"/>
</dbReference>